<name>A0A917DB42_9HYPH</name>
<comment type="caution">
    <text evidence="1">The sequence shown here is derived from an EMBL/GenBank/DDBJ whole genome shotgun (WGS) entry which is preliminary data.</text>
</comment>
<keyword evidence="2" id="KW-1185">Reference proteome</keyword>
<organism evidence="1 2">
    <name type="scientific">Aureimonas glaciei</name>
    <dbReference type="NCBI Taxonomy" id="1776957"/>
    <lineage>
        <taxon>Bacteria</taxon>
        <taxon>Pseudomonadati</taxon>
        <taxon>Pseudomonadota</taxon>
        <taxon>Alphaproteobacteria</taxon>
        <taxon>Hyphomicrobiales</taxon>
        <taxon>Aurantimonadaceae</taxon>
        <taxon>Aureimonas</taxon>
    </lineage>
</organism>
<gene>
    <name evidence="1" type="primary">phnH</name>
    <name evidence="1" type="ORF">GCM10011335_25070</name>
</gene>
<dbReference type="EMBL" id="BMJJ01000005">
    <property type="protein sequence ID" value="GGD21108.1"/>
    <property type="molecule type" value="Genomic_DNA"/>
</dbReference>
<dbReference type="InterPro" id="IPR038058">
    <property type="entry name" value="PhnH-like_sp"/>
</dbReference>
<protein>
    <submittedName>
        <fullName evidence="1">Carbon-phosphorus lyase subunit PhnH</fullName>
    </submittedName>
</protein>
<evidence type="ECO:0000313" key="1">
    <source>
        <dbReference type="EMBL" id="GGD21108.1"/>
    </source>
</evidence>
<proteinExistence type="predicted"/>
<dbReference type="RefSeq" id="WP_188851038.1">
    <property type="nucleotide sequence ID" value="NZ_BMJJ01000005.1"/>
</dbReference>
<accession>A0A917DB42</accession>
<dbReference type="Gene3D" id="3.40.50.11310">
    <property type="entry name" value="Bacterial phosphonate metabolism protein PhnH"/>
    <property type="match status" value="1"/>
</dbReference>
<dbReference type="GO" id="GO:0016829">
    <property type="term" value="F:lyase activity"/>
    <property type="evidence" value="ECO:0007669"/>
    <property type="project" value="UniProtKB-KW"/>
</dbReference>
<sequence>MSKSNGSDRNGLDGGFTDPVFDSQAIFAGVMQALSRPGTLVDLGEKVRAPHVLAPAAASILAALADYDTPVWLDEGLRHDGEAGRWVSFQTGAILVADPGKARFGVCSAHAAMPNLSTFALGTADYPDRSTTLIVMLEALEGGPSLQLSGPGIETTANIAPKTLSPTFFADWAINNALFPRGVDVLLVAGRQVIGLPRTTRIRSA</sequence>
<reference evidence="1" key="1">
    <citation type="journal article" date="2014" name="Int. J. Syst. Evol. Microbiol.">
        <title>Complete genome sequence of Corynebacterium casei LMG S-19264T (=DSM 44701T), isolated from a smear-ripened cheese.</title>
        <authorList>
            <consortium name="US DOE Joint Genome Institute (JGI-PGF)"/>
            <person name="Walter F."/>
            <person name="Albersmeier A."/>
            <person name="Kalinowski J."/>
            <person name="Ruckert C."/>
        </authorList>
    </citation>
    <scope>NUCLEOTIDE SEQUENCE</scope>
    <source>
        <strain evidence="1">CGMCC 1.15493</strain>
    </source>
</reference>
<evidence type="ECO:0000313" key="2">
    <source>
        <dbReference type="Proteomes" id="UP000613160"/>
    </source>
</evidence>
<reference evidence="1" key="2">
    <citation type="submission" date="2020-09" db="EMBL/GenBank/DDBJ databases">
        <authorList>
            <person name="Sun Q."/>
            <person name="Zhou Y."/>
        </authorList>
    </citation>
    <scope>NUCLEOTIDE SEQUENCE</scope>
    <source>
        <strain evidence="1">CGMCC 1.15493</strain>
    </source>
</reference>
<dbReference type="SUPFAM" id="SSF159709">
    <property type="entry name" value="PhnH-like"/>
    <property type="match status" value="1"/>
</dbReference>
<keyword evidence="1" id="KW-0456">Lyase</keyword>
<dbReference type="NCBIfam" id="TIGR03292">
    <property type="entry name" value="PhnH_redo"/>
    <property type="match status" value="1"/>
</dbReference>
<dbReference type="Proteomes" id="UP000613160">
    <property type="component" value="Unassembled WGS sequence"/>
</dbReference>
<dbReference type="AlphaFoldDB" id="A0A917DB42"/>
<dbReference type="GO" id="GO:0019634">
    <property type="term" value="P:organic phosphonate metabolic process"/>
    <property type="evidence" value="ECO:0007669"/>
    <property type="project" value="InterPro"/>
</dbReference>
<dbReference type="PIRSF" id="PIRSF020680">
    <property type="entry name" value="PhnH"/>
    <property type="match status" value="1"/>
</dbReference>
<dbReference type="Pfam" id="PF05845">
    <property type="entry name" value="PhnH"/>
    <property type="match status" value="1"/>
</dbReference>
<dbReference type="InterPro" id="IPR008772">
    <property type="entry name" value="Phosphonate_metab_PhnH"/>
</dbReference>